<dbReference type="InterPro" id="IPR036961">
    <property type="entry name" value="Kinesin_motor_dom_sf"/>
</dbReference>
<evidence type="ECO:0000256" key="6">
    <source>
        <dbReference type="RuleBase" id="RU000394"/>
    </source>
</evidence>
<evidence type="ECO:0000256" key="1">
    <source>
        <dbReference type="ARBA" id="ARBA00004245"/>
    </source>
</evidence>
<dbReference type="AlphaFoldDB" id="A0AA88XLW2"/>
<dbReference type="FunFam" id="3.40.850.10:FF:000080">
    <property type="entry name" value="Kinesin-like protein"/>
    <property type="match status" value="1"/>
</dbReference>
<evidence type="ECO:0000256" key="7">
    <source>
        <dbReference type="SAM" id="MobiDB-lite"/>
    </source>
</evidence>
<evidence type="ECO:0000313" key="9">
    <source>
        <dbReference type="EMBL" id="KAK3083515.1"/>
    </source>
</evidence>
<feature type="region of interest" description="Disordered" evidence="7">
    <location>
        <begin position="552"/>
        <end position="574"/>
    </location>
</feature>
<sequence>RIRPLNSQELSRRDSFAVTFHGSGRLEVAPYQATPKQFGFNVVFEPEATQEDVFNHSGVKKLIDMALNGYACTALAFGQTGSGKTHTMTGPPQQFEGGKHPDPEMVGIMQRSFSYLLSQSSQIQGNKVIRASYLEIYNEQVIDLLNPNQKKYLQVRWSKNKGFYVENLFVAECETVDDLMAVLEEGMRNRQTGSHGLNEFSSRSHSMLTLTIDTEQQDPDDENLYLTKRGKLTFVDLAGSEKVKDSESTDKTLVESNNINRSLLVLGNCISSLGDPKKRQGHIPYRDSKLTKLLADSLGGNGVTLMVACVTPSSHHASETINTLRYASRAKKIKTKPVVKMDPREKLILSLKREIKILRNENVYLRQQLEFPAKPKGALQKENDEKFMKFLKQGKDVGNTGPPVASNKGEAGLYEMLQEYMIENEALSFYPLLCLQAEPYPVGQQNIPPNARGKQPQPAGPKRPPHRLPDNIPHRTPPNMSQDPMQNGGYHDDGYMSPRGRPLQNGPIRQESPMRYPDSRRSSQASASDSIRSMNEKLKQEIMELEGEIEHHHMVNQRNKSIYGSQTSVRSGPR</sequence>
<dbReference type="PROSITE" id="PS00411">
    <property type="entry name" value="KINESIN_MOTOR_1"/>
    <property type="match status" value="1"/>
</dbReference>
<feature type="compositionally biased region" description="Polar residues" evidence="7">
    <location>
        <begin position="556"/>
        <end position="574"/>
    </location>
</feature>
<dbReference type="SUPFAM" id="SSF52540">
    <property type="entry name" value="P-loop containing nucleoside triphosphate hydrolases"/>
    <property type="match status" value="1"/>
</dbReference>
<proteinExistence type="inferred from homology"/>
<dbReference type="GO" id="GO:0005524">
    <property type="term" value="F:ATP binding"/>
    <property type="evidence" value="ECO:0007669"/>
    <property type="project" value="UniProtKB-UniRule"/>
</dbReference>
<dbReference type="CDD" id="cd00106">
    <property type="entry name" value="KISc"/>
    <property type="match status" value="1"/>
</dbReference>
<dbReference type="SMART" id="SM00129">
    <property type="entry name" value="KISc"/>
    <property type="match status" value="1"/>
</dbReference>
<dbReference type="PRINTS" id="PR00380">
    <property type="entry name" value="KINESINHEAVY"/>
</dbReference>
<keyword evidence="4" id="KW-0206">Cytoskeleton</keyword>
<gene>
    <name evidence="9" type="ORF">FSP39_024535</name>
</gene>
<evidence type="ECO:0000256" key="5">
    <source>
        <dbReference type="PROSITE-ProRule" id="PRU00283"/>
    </source>
</evidence>
<comment type="similarity">
    <text evidence="5 6">Belongs to the TRAFAC class myosin-kinesin ATPase superfamily. Kinesin family.</text>
</comment>
<dbReference type="PANTHER" id="PTHR47969:SF33">
    <property type="entry name" value="KINESIN-LIKE PROTEIN"/>
    <property type="match status" value="1"/>
</dbReference>
<keyword evidence="10" id="KW-1185">Reference proteome</keyword>
<dbReference type="PROSITE" id="PS50067">
    <property type="entry name" value="KINESIN_MOTOR_2"/>
    <property type="match status" value="1"/>
</dbReference>
<dbReference type="GO" id="GO:0008017">
    <property type="term" value="F:microtubule binding"/>
    <property type="evidence" value="ECO:0007669"/>
    <property type="project" value="InterPro"/>
</dbReference>
<dbReference type="InterPro" id="IPR019821">
    <property type="entry name" value="Kinesin_motor_CS"/>
</dbReference>
<dbReference type="EMBL" id="VSWD01000014">
    <property type="protein sequence ID" value="KAK3083515.1"/>
    <property type="molecule type" value="Genomic_DNA"/>
</dbReference>
<dbReference type="GO" id="GO:0003777">
    <property type="term" value="F:microtubule motor activity"/>
    <property type="evidence" value="ECO:0007669"/>
    <property type="project" value="InterPro"/>
</dbReference>
<evidence type="ECO:0000256" key="3">
    <source>
        <dbReference type="ARBA" id="ARBA00022840"/>
    </source>
</evidence>
<organism evidence="9 10">
    <name type="scientific">Pinctada imbricata</name>
    <name type="common">Atlantic pearl-oyster</name>
    <name type="synonym">Pinctada martensii</name>
    <dbReference type="NCBI Taxonomy" id="66713"/>
    <lineage>
        <taxon>Eukaryota</taxon>
        <taxon>Metazoa</taxon>
        <taxon>Spiralia</taxon>
        <taxon>Lophotrochozoa</taxon>
        <taxon>Mollusca</taxon>
        <taxon>Bivalvia</taxon>
        <taxon>Autobranchia</taxon>
        <taxon>Pteriomorphia</taxon>
        <taxon>Pterioida</taxon>
        <taxon>Pterioidea</taxon>
        <taxon>Pteriidae</taxon>
        <taxon>Pinctada</taxon>
    </lineage>
</organism>
<feature type="compositionally biased region" description="Low complexity" evidence="7">
    <location>
        <begin position="522"/>
        <end position="533"/>
    </location>
</feature>
<keyword evidence="2 5" id="KW-0547">Nucleotide-binding</keyword>
<keyword evidence="3 5" id="KW-0067">ATP-binding</keyword>
<dbReference type="Gene3D" id="3.40.850.10">
    <property type="entry name" value="Kinesin motor domain"/>
    <property type="match status" value="1"/>
</dbReference>
<feature type="domain" description="Kinesin motor" evidence="8">
    <location>
        <begin position="1"/>
        <end position="333"/>
    </location>
</feature>
<comment type="subcellular location">
    <subcellularLocation>
        <location evidence="1">Cytoplasm</location>
        <location evidence="1">Cytoskeleton</location>
    </subcellularLocation>
</comment>
<dbReference type="PANTHER" id="PTHR47969">
    <property type="entry name" value="CHROMOSOME-ASSOCIATED KINESIN KIF4A-RELATED"/>
    <property type="match status" value="1"/>
</dbReference>
<dbReference type="GO" id="GO:0005875">
    <property type="term" value="C:microtubule associated complex"/>
    <property type="evidence" value="ECO:0007669"/>
    <property type="project" value="TreeGrafter"/>
</dbReference>
<feature type="binding site" evidence="5">
    <location>
        <begin position="78"/>
        <end position="85"/>
    </location>
    <ligand>
        <name>ATP</name>
        <dbReference type="ChEBI" id="CHEBI:30616"/>
    </ligand>
</feature>
<evidence type="ECO:0000259" key="8">
    <source>
        <dbReference type="PROSITE" id="PS50067"/>
    </source>
</evidence>
<evidence type="ECO:0000313" key="10">
    <source>
        <dbReference type="Proteomes" id="UP001186944"/>
    </source>
</evidence>
<evidence type="ECO:0000256" key="2">
    <source>
        <dbReference type="ARBA" id="ARBA00022741"/>
    </source>
</evidence>
<keyword evidence="6" id="KW-0493">Microtubule</keyword>
<protein>
    <recommendedName>
        <fullName evidence="6">Kinesin-like protein</fullName>
    </recommendedName>
</protein>
<feature type="non-terminal residue" evidence="9">
    <location>
        <position position="1"/>
    </location>
</feature>
<dbReference type="InterPro" id="IPR027417">
    <property type="entry name" value="P-loop_NTPase"/>
</dbReference>
<comment type="caution">
    <text evidence="9">The sequence shown here is derived from an EMBL/GenBank/DDBJ whole genome shotgun (WGS) entry which is preliminary data.</text>
</comment>
<dbReference type="GO" id="GO:0005874">
    <property type="term" value="C:microtubule"/>
    <property type="evidence" value="ECO:0007669"/>
    <property type="project" value="UniProtKB-KW"/>
</dbReference>
<feature type="region of interest" description="Disordered" evidence="7">
    <location>
        <begin position="444"/>
        <end position="539"/>
    </location>
</feature>
<evidence type="ECO:0000256" key="4">
    <source>
        <dbReference type="ARBA" id="ARBA00023212"/>
    </source>
</evidence>
<reference evidence="9" key="1">
    <citation type="submission" date="2019-08" db="EMBL/GenBank/DDBJ databases">
        <title>The improved chromosome-level genome for the pearl oyster Pinctada fucata martensii using PacBio sequencing and Hi-C.</title>
        <authorList>
            <person name="Zheng Z."/>
        </authorList>
    </citation>
    <scope>NUCLEOTIDE SEQUENCE</scope>
    <source>
        <strain evidence="9">ZZ-2019</strain>
        <tissue evidence="9">Adductor muscle</tissue>
    </source>
</reference>
<keyword evidence="5 6" id="KW-0505">Motor protein</keyword>
<dbReference type="InterPro" id="IPR001752">
    <property type="entry name" value="Kinesin_motor_dom"/>
</dbReference>
<dbReference type="GO" id="GO:0007018">
    <property type="term" value="P:microtubule-based movement"/>
    <property type="evidence" value="ECO:0007669"/>
    <property type="project" value="InterPro"/>
</dbReference>
<dbReference type="Proteomes" id="UP001186944">
    <property type="component" value="Unassembled WGS sequence"/>
</dbReference>
<name>A0AA88XLW2_PINIB</name>
<dbReference type="Pfam" id="PF00225">
    <property type="entry name" value="Kinesin"/>
    <property type="match status" value="1"/>
</dbReference>
<dbReference type="GO" id="GO:0051231">
    <property type="term" value="P:spindle elongation"/>
    <property type="evidence" value="ECO:0007669"/>
    <property type="project" value="TreeGrafter"/>
</dbReference>
<keyword evidence="4" id="KW-0963">Cytoplasm</keyword>
<dbReference type="InterPro" id="IPR027640">
    <property type="entry name" value="Kinesin-like_fam"/>
</dbReference>
<accession>A0AA88XLW2</accession>
<dbReference type="GO" id="GO:0007052">
    <property type="term" value="P:mitotic spindle organization"/>
    <property type="evidence" value="ECO:0007669"/>
    <property type="project" value="TreeGrafter"/>
</dbReference>